<accession>A0ABY8QY71</accession>
<keyword evidence="2" id="KW-0805">Transcription regulation</keyword>
<proteinExistence type="inferred from homology"/>
<organism evidence="7 8">
    <name type="scientific">Saxibacter everestensis</name>
    <dbReference type="NCBI Taxonomy" id="2909229"/>
    <lineage>
        <taxon>Bacteria</taxon>
        <taxon>Bacillati</taxon>
        <taxon>Actinomycetota</taxon>
        <taxon>Actinomycetes</taxon>
        <taxon>Micrococcales</taxon>
        <taxon>Brevibacteriaceae</taxon>
        <taxon>Saxibacter</taxon>
    </lineage>
</organism>
<dbReference type="SUPFAM" id="SSF46785">
    <property type="entry name" value="Winged helix' DNA-binding domain"/>
    <property type="match status" value="1"/>
</dbReference>
<evidence type="ECO:0000256" key="3">
    <source>
        <dbReference type="ARBA" id="ARBA00023125"/>
    </source>
</evidence>
<dbReference type="Pfam" id="PF00126">
    <property type="entry name" value="HTH_1"/>
    <property type="match status" value="1"/>
</dbReference>
<dbReference type="SUPFAM" id="SSF53850">
    <property type="entry name" value="Periplasmic binding protein-like II"/>
    <property type="match status" value="1"/>
</dbReference>
<name>A0ABY8QY71_9MICO</name>
<dbReference type="PANTHER" id="PTHR30579">
    <property type="entry name" value="TRANSCRIPTIONAL REGULATOR"/>
    <property type="match status" value="1"/>
</dbReference>
<dbReference type="Proteomes" id="UP001209083">
    <property type="component" value="Chromosome"/>
</dbReference>
<evidence type="ECO:0000256" key="1">
    <source>
        <dbReference type="ARBA" id="ARBA00009437"/>
    </source>
</evidence>
<dbReference type="InterPro" id="IPR036388">
    <property type="entry name" value="WH-like_DNA-bd_sf"/>
</dbReference>
<dbReference type="Pfam" id="PF03466">
    <property type="entry name" value="LysR_substrate"/>
    <property type="match status" value="1"/>
</dbReference>
<evidence type="ECO:0000256" key="4">
    <source>
        <dbReference type="ARBA" id="ARBA00023159"/>
    </source>
</evidence>
<keyword evidence="4" id="KW-0010">Activator</keyword>
<dbReference type="EMBL" id="CP090958">
    <property type="protein sequence ID" value="WGW13933.1"/>
    <property type="molecule type" value="Genomic_DNA"/>
</dbReference>
<dbReference type="Gene3D" id="1.10.10.10">
    <property type="entry name" value="Winged helix-like DNA-binding domain superfamily/Winged helix DNA-binding domain"/>
    <property type="match status" value="1"/>
</dbReference>
<dbReference type="Gene3D" id="3.40.190.290">
    <property type="match status" value="1"/>
</dbReference>
<dbReference type="PANTHER" id="PTHR30579:SF2">
    <property type="entry name" value="HTH-TYPE TRANSCRIPTIONAL REGULATOR ARGP"/>
    <property type="match status" value="1"/>
</dbReference>
<keyword evidence="5" id="KW-0804">Transcription</keyword>
<dbReference type="InterPro" id="IPR000847">
    <property type="entry name" value="LysR_HTH_N"/>
</dbReference>
<evidence type="ECO:0000313" key="8">
    <source>
        <dbReference type="Proteomes" id="UP001209083"/>
    </source>
</evidence>
<gene>
    <name evidence="7" type="ORF">LWF01_09420</name>
</gene>
<evidence type="ECO:0000256" key="5">
    <source>
        <dbReference type="ARBA" id="ARBA00023163"/>
    </source>
</evidence>
<dbReference type="NCBIfam" id="NF002964">
    <property type="entry name" value="PRK03635.1"/>
    <property type="match status" value="1"/>
</dbReference>
<keyword evidence="8" id="KW-1185">Reference proteome</keyword>
<dbReference type="InterPro" id="IPR005119">
    <property type="entry name" value="LysR_subst-bd"/>
</dbReference>
<protein>
    <submittedName>
        <fullName evidence="7">LysR family transcriptional regulator ArgP</fullName>
    </submittedName>
</protein>
<dbReference type="InterPro" id="IPR050176">
    <property type="entry name" value="LTTR"/>
</dbReference>
<evidence type="ECO:0000256" key="2">
    <source>
        <dbReference type="ARBA" id="ARBA00023015"/>
    </source>
</evidence>
<sequence length="293" mass="32585">MDIQFEQLRTFAAVIDEGTFEAAARKLQVTPSAVSQRIKALEQQVGRVLVRRTKPAGATESGQVIMRLARQVAMLEDEASYSLNPDDADSAGSDIPLVVNADSLATWVLPTLASLLERWRITFDIHRENEMHSADVLREGAVMAAISSTSEPVQGCSVRKLGSMRYRAMASEGFIERWFSDGVTPDSLSRAPHIDFDRKDSLQTRFLRGTTRKQLEPPKHFVPASSDFRNAVELGLGWGMLPEQQVEGSTRLRPLGVGRPIDVPLFWQRWKLDSPVLDAVSEAVLAGARRFLR</sequence>
<evidence type="ECO:0000259" key="6">
    <source>
        <dbReference type="PROSITE" id="PS50931"/>
    </source>
</evidence>
<dbReference type="NCBIfam" id="NF009888">
    <property type="entry name" value="PRK13348.1"/>
    <property type="match status" value="1"/>
</dbReference>
<comment type="similarity">
    <text evidence="1">Belongs to the LysR transcriptional regulatory family.</text>
</comment>
<evidence type="ECO:0000313" key="7">
    <source>
        <dbReference type="EMBL" id="WGW13933.1"/>
    </source>
</evidence>
<dbReference type="PROSITE" id="PS50931">
    <property type="entry name" value="HTH_LYSR"/>
    <property type="match status" value="1"/>
</dbReference>
<dbReference type="NCBIfam" id="TIGR03298">
    <property type="entry name" value="argP"/>
    <property type="match status" value="1"/>
</dbReference>
<feature type="domain" description="HTH lysR-type" evidence="6">
    <location>
        <begin position="1"/>
        <end position="59"/>
    </location>
</feature>
<dbReference type="RefSeq" id="WP_349640757.1">
    <property type="nucleotide sequence ID" value="NZ_CP090958.1"/>
</dbReference>
<reference evidence="7 8" key="1">
    <citation type="submission" date="2023-05" db="EMBL/GenBank/DDBJ databases">
        <title>Lithophilousrod everest ZFBP1038 complete genpme.</title>
        <authorList>
            <person name="Tian M."/>
        </authorList>
    </citation>
    <scope>NUCLEOTIDE SEQUENCE [LARGE SCALE GENOMIC DNA]</scope>
    <source>
        <strain evidence="7 8">ZFBP1038</strain>
    </source>
</reference>
<dbReference type="InterPro" id="IPR017685">
    <property type="entry name" value="ArgP"/>
</dbReference>
<dbReference type="InterPro" id="IPR036390">
    <property type="entry name" value="WH_DNA-bd_sf"/>
</dbReference>
<keyword evidence="3" id="KW-0238">DNA-binding</keyword>